<dbReference type="AlphaFoldDB" id="A0A6A6U044"/>
<reference evidence="3" key="1">
    <citation type="journal article" date="2020" name="Stud. Mycol.">
        <title>101 Dothideomycetes genomes: a test case for predicting lifestyles and emergence of pathogens.</title>
        <authorList>
            <person name="Haridas S."/>
            <person name="Albert R."/>
            <person name="Binder M."/>
            <person name="Bloem J."/>
            <person name="Labutti K."/>
            <person name="Salamov A."/>
            <person name="Andreopoulos B."/>
            <person name="Baker S."/>
            <person name="Barry K."/>
            <person name="Bills G."/>
            <person name="Bluhm B."/>
            <person name="Cannon C."/>
            <person name="Castanera R."/>
            <person name="Culley D."/>
            <person name="Daum C."/>
            <person name="Ezra D."/>
            <person name="Gonzalez J."/>
            <person name="Henrissat B."/>
            <person name="Kuo A."/>
            <person name="Liang C."/>
            <person name="Lipzen A."/>
            <person name="Lutzoni F."/>
            <person name="Magnuson J."/>
            <person name="Mondo S."/>
            <person name="Nolan M."/>
            <person name="Ohm R."/>
            <person name="Pangilinan J."/>
            <person name="Park H.-J."/>
            <person name="Ramirez L."/>
            <person name="Alfaro M."/>
            <person name="Sun H."/>
            <person name="Tritt A."/>
            <person name="Yoshinaga Y."/>
            <person name="Zwiers L.-H."/>
            <person name="Turgeon B."/>
            <person name="Goodwin S."/>
            <person name="Spatafora J."/>
            <person name="Crous P."/>
            <person name="Grigoriev I."/>
        </authorList>
    </citation>
    <scope>NUCLEOTIDE SEQUENCE</scope>
    <source>
        <strain evidence="3">CBS 115976</strain>
    </source>
</reference>
<dbReference type="EMBL" id="MU004240">
    <property type="protein sequence ID" value="KAF2665462.1"/>
    <property type="molecule type" value="Genomic_DNA"/>
</dbReference>
<dbReference type="Proteomes" id="UP000799302">
    <property type="component" value="Unassembled WGS sequence"/>
</dbReference>
<keyword evidence="4" id="KW-1185">Reference proteome</keyword>
<feature type="signal peptide" evidence="2">
    <location>
        <begin position="1"/>
        <end position="18"/>
    </location>
</feature>
<keyword evidence="1 2" id="KW-0732">Signal</keyword>
<evidence type="ECO:0000256" key="2">
    <source>
        <dbReference type="SAM" id="SignalP"/>
    </source>
</evidence>
<dbReference type="OrthoDB" id="623670at2759"/>
<dbReference type="InterPro" id="IPR051477">
    <property type="entry name" value="Expansin_CellWall"/>
</dbReference>
<name>A0A6A6U044_9PEZI</name>
<evidence type="ECO:0000313" key="3">
    <source>
        <dbReference type="EMBL" id="KAF2665462.1"/>
    </source>
</evidence>
<dbReference type="Gene3D" id="2.40.40.10">
    <property type="entry name" value="RlpA-like domain"/>
    <property type="match status" value="1"/>
</dbReference>
<sequence>MVAFKAFLVALVVSAVNGRAMLKRNTESAQEAGQLTYYAPGLGACGYNNGDGDAVVAISHAIFDPATPGGNPNNNPYCGRKVHITTANGQGQNYVATVVDRCVSCNPGDLDATTGVWGALGVPLGVGRASLTWDFI</sequence>
<dbReference type="SUPFAM" id="SSF50685">
    <property type="entry name" value="Barwin-like endoglucanases"/>
    <property type="match status" value="1"/>
</dbReference>
<evidence type="ECO:0000256" key="1">
    <source>
        <dbReference type="ARBA" id="ARBA00022729"/>
    </source>
</evidence>
<dbReference type="PANTHER" id="PTHR31836:SF27">
    <property type="entry name" value="RLPA-LIKE PROTEIN DOUBLE-PSI BETA-BARREL DOMAIN-CONTAINING PROTEIN"/>
    <property type="match status" value="1"/>
</dbReference>
<gene>
    <name evidence="3" type="ORF">BT63DRAFT_417022</name>
</gene>
<evidence type="ECO:0000313" key="4">
    <source>
        <dbReference type="Proteomes" id="UP000799302"/>
    </source>
</evidence>
<organism evidence="3 4">
    <name type="scientific">Microthyrium microscopicum</name>
    <dbReference type="NCBI Taxonomy" id="703497"/>
    <lineage>
        <taxon>Eukaryota</taxon>
        <taxon>Fungi</taxon>
        <taxon>Dikarya</taxon>
        <taxon>Ascomycota</taxon>
        <taxon>Pezizomycotina</taxon>
        <taxon>Dothideomycetes</taxon>
        <taxon>Dothideomycetes incertae sedis</taxon>
        <taxon>Microthyriales</taxon>
        <taxon>Microthyriaceae</taxon>
        <taxon>Microthyrium</taxon>
    </lineage>
</organism>
<dbReference type="CDD" id="cd22191">
    <property type="entry name" value="DPBB_RlpA_EXP_N-like"/>
    <property type="match status" value="1"/>
</dbReference>
<feature type="chain" id="PRO_5025674526" description="RlpA-like protein double-psi beta-barrel domain-containing protein" evidence="2">
    <location>
        <begin position="19"/>
        <end position="136"/>
    </location>
</feature>
<accession>A0A6A6U044</accession>
<evidence type="ECO:0008006" key="5">
    <source>
        <dbReference type="Google" id="ProtNLM"/>
    </source>
</evidence>
<protein>
    <recommendedName>
        <fullName evidence="5">RlpA-like protein double-psi beta-barrel domain-containing protein</fullName>
    </recommendedName>
</protein>
<proteinExistence type="predicted"/>
<dbReference type="PANTHER" id="PTHR31836">
    <property type="match status" value="1"/>
</dbReference>
<dbReference type="InterPro" id="IPR036908">
    <property type="entry name" value="RlpA-like_sf"/>
</dbReference>